<sequence length="258" mass="27911">MSYETILTERDEHVFIITLNRPDKLNAINATLRDEIVDALSSVRNDPEIRAIIIIGGPKAFAAGADISGFVEATNVDMFRTFGAGNMWDYTANMPQPTIAAISGFALGGGCELAMSCDFRIAAENAKFGQPEINIGVIPGAGGTQRLTRLVGMTKAKELVLLGEQIDAQEAYRIGLVNKIVPVDQLREEAITWAKKLSSKPPIGVMLAKAAINQGADMPIDTAILIERLAFANLFATEDQKEGAKAFVEKRKPDYKGK</sequence>
<dbReference type="EMBL" id="JACATZ010000003">
    <property type="protein sequence ID" value="NWJ48259.1"/>
    <property type="molecule type" value="Genomic_DNA"/>
</dbReference>
<reference evidence="4 6" key="1">
    <citation type="submission" date="2020-06" db="EMBL/GenBank/DDBJ databases">
        <title>Anoxygenic phototrophic Chloroflexota member uses a Type I reaction center.</title>
        <authorList>
            <person name="Tsuji J.M."/>
            <person name="Shaw N.A."/>
            <person name="Nagashima S."/>
            <person name="Venkiteswaran J."/>
            <person name="Schiff S.L."/>
            <person name="Hanada S."/>
            <person name="Tank M."/>
            <person name="Neufeld J.D."/>
        </authorList>
    </citation>
    <scope>NUCLEOTIDE SEQUENCE [LARGE SCALE GENOMIC DNA]</scope>
    <source>
        <strain evidence="4">L227-S17</strain>
    </source>
</reference>
<dbReference type="RefSeq" id="WP_341470100.1">
    <property type="nucleotide sequence ID" value="NZ_CP128400.1"/>
</dbReference>
<evidence type="ECO:0000256" key="3">
    <source>
        <dbReference type="RuleBase" id="RU003707"/>
    </source>
</evidence>
<evidence type="ECO:0000313" key="4">
    <source>
        <dbReference type="EMBL" id="NWJ48259.1"/>
    </source>
</evidence>
<dbReference type="Gene3D" id="3.90.226.10">
    <property type="entry name" value="2-enoyl-CoA Hydratase, Chain A, domain 1"/>
    <property type="match status" value="1"/>
</dbReference>
<dbReference type="GO" id="GO:0016836">
    <property type="term" value="F:hydro-lyase activity"/>
    <property type="evidence" value="ECO:0007669"/>
    <property type="project" value="UniProtKB-ARBA"/>
</dbReference>
<dbReference type="PANTHER" id="PTHR11941">
    <property type="entry name" value="ENOYL-COA HYDRATASE-RELATED"/>
    <property type="match status" value="1"/>
</dbReference>
<evidence type="ECO:0000256" key="1">
    <source>
        <dbReference type="ARBA" id="ARBA00005254"/>
    </source>
</evidence>
<dbReference type="GO" id="GO:0006635">
    <property type="term" value="P:fatty acid beta-oxidation"/>
    <property type="evidence" value="ECO:0007669"/>
    <property type="project" value="TreeGrafter"/>
</dbReference>
<keyword evidence="2" id="KW-0456">Lyase</keyword>
<proteinExistence type="inferred from homology"/>
<organism evidence="4 6">
    <name type="scientific">Candidatus Chlorohelix allophototropha</name>
    <dbReference type="NCBI Taxonomy" id="3003348"/>
    <lineage>
        <taxon>Bacteria</taxon>
        <taxon>Bacillati</taxon>
        <taxon>Chloroflexota</taxon>
        <taxon>Chloroflexia</taxon>
        <taxon>Candidatus Chloroheliales</taxon>
        <taxon>Candidatus Chloroheliaceae</taxon>
        <taxon>Candidatus Chlorohelix</taxon>
    </lineage>
</organism>
<evidence type="ECO:0000256" key="2">
    <source>
        <dbReference type="ARBA" id="ARBA00023239"/>
    </source>
</evidence>
<dbReference type="FunFam" id="1.10.12.10:FF:000001">
    <property type="entry name" value="Probable enoyl-CoA hydratase, mitochondrial"/>
    <property type="match status" value="1"/>
</dbReference>
<name>A0A8T7M818_9CHLR</name>
<dbReference type="PANTHER" id="PTHR11941:SF54">
    <property type="entry name" value="ENOYL-COA HYDRATASE, MITOCHONDRIAL"/>
    <property type="match status" value="1"/>
</dbReference>
<dbReference type="PROSITE" id="PS00166">
    <property type="entry name" value="ENOYL_COA_HYDRATASE"/>
    <property type="match status" value="1"/>
</dbReference>
<dbReference type="SUPFAM" id="SSF52096">
    <property type="entry name" value="ClpP/crotonase"/>
    <property type="match status" value="1"/>
</dbReference>
<dbReference type="Proteomes" id="UP000521676">
    <property type="component" value="Unassembled WGS sequence"/>
</dbReference>
<dbReference type="Pfam" id="PF00378">
    <property type="entry name" value="ECH_1"/>
    <property type="match status" value="1"/>
</dbReference>
<dbReference type="InterPro" id="IPR018376">
    <property type="entry name" value="Enoyl-CoA_hyd/isom_CS"/>
</dbReference>
<dbReference type="AlphaFoldDB" id="A0A8T7M818"/>
<gene>
    <name evidence="4" type="ORF">HXX08_20580</name>
    <name evidence="5" type="ORF">OZ401_003799</name>
</gene>
<dbReference type="Gene3D" id="1.10.12.10">
    <property type="entry name" value="Lyase 2-enoyl-coa Hydratase, Chain A, domain 2"/>
    <property type="match status" value="1"/>
</dbReference>
<reference evidence="5" key="2">
    <citation type="journal article" date="2024" name="Nature">
        <title>Anoxygenic phototroph of the Chloroflexota uses a type I reaction centre.</title>
        <authorList>
            <person name="Tsuji J.M."/>
            <person name="Shaw N.A."/>
            <person name="Nagashima S."/>
            <person name="Venkiteswaran J.J."/>
            <person name="Schiff S.L."/>
            <person name="Watanabe T."/>
            <person name="Fukui M."/>
            <person name="Hanada S."/>
            <person name="Tank M."/>
            <person name="Neufeld J.D."/>
        </authorList>
    </citation>
    <scope>NUCLEOTIDE SEQUENCE</scope>
    <source>
        <strain evidence="5">L227-S17</strain>
    </source>
</reference>
<accession>A0A8T7M818</accession>
<dbReference type="EMBL" id="CP128400">
    <property type="protein sequence ID" value="WJW68195.1"/>
    <property type="molecule type" value="Genomic_DNA"/>
</dbReference>
<dbReference type="Proteomes" id="UP001431572">
    <property type="component" value="Chromosome 2"/>
</dbReference>
<dbReference type="InterPro" id="IPR001753">
    <property type="entry name" value="Enoyl-CoA_hydra/iso"/>
</dbReference>
<keyword evidence="7" id="KW-1185">Reference proteome</keyword>
<evidence type="ECO:0000313" key="6">
    <source>
        <dbReference type="Proteomes" id="UP000521676"/>
    </source>
</evidence>
<dbReference type="InterPro" id="IPR029045">
    <property type="entry name" value="ClpP/crotonase-like_dom_sf"/>
</dbReference>
<protein>
    <submittedName>
        <fullName evidence="5">Enoyl-CoA hydratase-related protein</fullName>
    </submittedName>
    <submittedName>
        <fullName evidence="4">Enoyl-CoA hydratase/isomerase family protein</fullName>
    </submittedName>
</protein>
<dbReference type="InterPro" id="IPR014748">
    <property type="entry name" value="Enoyl-CoA_hydra_C"/>
</dbReference>
<comment type="similarity">
    <text evidence="1 3">Belongs to the enoyl-CoA hydratase/isomerase family.</text>
</comment>
<dbReference type="CDD" id="cd06558">
    <property type="entry name" value="crotonase-like"/>
    <property type="match status" value="1"/>
</dbReference>
<dbReference type="FunFam" id="3.90.226.10:FF:000009">
    <property type="entry name" value="Carnitinyl-CoA dehydratase"/>
    <property type="match status" value="1"/>
</dbReference>
<evidence type="ECO:0000313" key="5">
    <source>
        <dbReference type="EMBL" id="WJW68195.1"/>
    </source>
</evidence>
<evidence type="ECO:0000313" key="7">
    <source>
        <dbReference type="Proteomes" id="UP001431572"/>
    </source>
</evidence>